<dbReference type="Proteomes" id="UP001230685">
    <property type="component" value="Unassembled WGS sequence"/>
</dbReference>
<dbReference type="Pfam" id="PF02449">
    <property type="entry name" value="Glyco_hydro_42"/>
    <property type="match status" value="1"/>
</dbReference>
<evidence type="ECO:0000256" key="8">
    <source>
        <dbReference type="SAM" id="SignalP"/>
    </source>
</evidence>
<dbReference type="PANTHER" id="PTHR36447">
    <property type="entry name" value="BETA-GALACTOSIDASE GANA"/>
    <property type="match status" value="1"/>
</dbReference>
<evidence type="ECO:0000256" key="3">
    <source>
        <dbReference type="ARBA" id="ARBA00012756"/>
    </source>
</evidence>
<dbReference type="PANTHER" id="PTHR36447:SF2">
    <property type="entry name" value="BETA-GALACTOSIDASE YESZ"/>
    <property type="match status" value="1"/>
</dbReference>
<feature type="domain" description="Beta-galactosidase trimerisation" evidence="10">
    <location>
        <begin position="423"/>
        <end position="630"/>
    </location>
</feature>
<dbReference type="CDD" id="cd03143">
    <property type="entry name" value="A4_beta-galactosidase_middle_domain"/>
    <property type="match status" value="1"/>
</dbReference>
<dbReference type="CDD" id="cd00551">
    <property type="entry name" value="AmyAc_family"/>
    <property type="match status" value="1"/>
</dbReference>
<protein>
    <recommendedName>
        <fullName evidence="3">beta-galactosidase</fullName>
        <ecNumber evidence="3">3.2.1.23</ecNumber>
    </recommendedName>
</protein>
<dbReference type="Gene3D" id="3.20.20.80">
    <property type="entry name" value="Glycosidases"/>
    <property type="match status" value="1"/>
</dbReference>
<feature type="signal peptide" evidence="8">
    <location>
        <begin position="1"/>
        <end position="17"/>
    </location>
</feature>
<dbReference type="InterPro" id="IPR013529">
    <property type="entry name" value="Glyco_hydro_42_N"/>
</dbReference>
<dbReference type="InterPro" id="IPR029062">
    <property type="entry name" value="Class_I_gatase-like"/>
</dbReference>
<evidence type="ECO:0000259" key="9">
    <source>
        <dbReference type="Pfam" id="PF02449"/>
    </source>
</evidence>
<keyword evidence="7 11" id="KW-0326">Glycosidase</keyword>
<sequence length="691" mass="76819">MPRLLHLGAVAIATALAAGLTPTSGLPAAVAQGGGAHPEWPGRGDLFVGACYQPIDRSPEQISQDIAIMKGAGFTMVRIGDLSWDSFEPEEGRFTFEWFDDVIRQMHAAGIKVIVDIPGQPAPIWLHKRYPGVDLVNQDGVRLNAATRYWDNISDPDYRRLAKRLAEKMMQRYARNPAVIALGYTNEIGNGQMSYSDADRGRFVAWLRKKYGSIDALNKAWATQRWSRRINDWSQVDLPYGRGPGPNERYLDLRRYWSDDTIGALEDLEAVRQKWAPNLPTASNFWPDAWTKGFNYPRSWEKFSTYGAQGFYPGDPVSAALDVMTNRSGHDTPVWFNEFTAGGGGNYGTPGRSRMWAYFGLLHYAQTFLAWTFNSHIGGEEQALFGLVDHDGRPSWKVGEFGQIAREFATLRKLGFPRYRPPEVAIHYSFETSWLTSPPPGPNTMQEYFRGNYREQVKAAFQPLFEDNVDTAVIDIGHDPIDRYKLVVLSSAYIMDKETADAVRSYVARGGTVIMTGYSAKVDETGKWFETPLPGRLTDVFGVRTNAFYRSDQPLKVTIGGVSRTGTDGYYEVLEPGTARVLASFENTPAKSPAVTINRFGKGQAVYLATAAQPGFTGPLIRSLYQSLNIERGPQTPRGVVARIVDGRTLYVNTTDTPVTVQIGGARRAVLSGKRYQGEMTLAGYGAELLE</sequence>
<keyword evidence="5 11" id="KW-0378">Hydrolase</keyword>
<dbReference type="EC" id="3.2.1.23" evidence="3"/>
<dbReference type="GO" id="GO:0004565">
    <property type="term" value="F:beta-galactosidase activity"/>
    <property type="evidence" value="ECO:0007669"/>
    <property type="project" value="UniProtKB-EC"/>
</dbReference>
<evidence type="ECO:0000256" key="1">
    <source>
        <dbReference type="ARBA" id="ARBA00001412"/>
    </source>
</evidence>
<gene>
    <name evidence="11" type="ORF">Q5H91_07150</name>
</gene>
<dbReference type="SUPFAM" id="SSF52317">
    <property type="entry name" value="Class I glutamine amidotransferase-like"/>
    <property type="match status" value="1"/>
</dbReference>
<keyword evidence="4" id="KW-0479">Metal-binding</keyword>
<evidence type="ECO:0000313" key="12">
    <source>
        <dbReference type="Proteomes" id="UP001230685"/>
    </source>
</evidence>
<proteinExistence type="inferred from homology"/>
<dbReference type="Gene3D" id="3.40.50.880">
    <property type="match status" value="1"/>
</dbReference>
<keyword evidence="6" id="KW-0862">Zinc</keyword>
<dbReference type="RefSeq" id="WP_305172632.1">
    <property type="nucleotide sequence ID" value="NZ_JAUUDS010000002.1"/>
</dbReference>
<feature type="domain" description="Glycoside hydrolase family 42 N-terminal" evidence="9">
    <location>
        <begin position="51"/>
        <end position="407"/>
    </location>
</feature>
<organism evidence="11 12">
    <name type="scientific">Sphingomonas aurea</name>
    <dbReference type="NCBI Taxonomy" id="3063994"/>
    <lineage>
        <taxon>Bacteria</taxon>
        <taxon>Pseudomonadati</taxon>
        <taxon>Pseudomonadota</taxon>
        <taxon>Alphaproteobacteria</taxon>
        <taxon>Sphingomonadales</taxon>
        <taxon>Sphingomonadaceae</taxon>
        <taxon>Sphingomonas</taxon>
    </lineage>
</organism>
<evidence type="ECO:0000256" key="5">
    <source>
        <dbReference type="ARBA" id="ARBA00022801"/>
    </source>
</evidence>
<dbReference type="InterPro" id="IPR003476">
    <property type="entry name" value="Glyco_hydro_42"/>
</dbReference>
<keyword evidence="8" id="KW-0732">Signal</keyword>
<dbReference type="InterPro" id="IPR013738">
    <property type="entry name" value="Beta_galactosidase_Trimer"/>
</dbReference>
<reference evidence="11 12" key="1">
    <citation type="submission" date="2023-07" db="EMBL/GenBank/DDBJ databases">
        <authorList>
            <person name="Kim M.K."/>
        </authorList>
    </citation>
    <scope>NUCLEOTIDE SEQUENCE [LARGE SCALE GENOMIC DNA]</scope>
    <source>
        <strain evidence="11 12">KR1UV-12</strain>
    </source>
</reference>
<comment type="similarity">
    <text evidence="2">Belongs to the glycosyl hydrolase 42 family.</text>
</comment>
<dbReference type="Pfam" id="PF08532">
    <property type="entry name" value="Glyco_hydro_42M"/>
    <property type="match status" value="1"/>
</dbReference>
<evidence type="ECO:0000313" key="11">
    <source>
        <dbReference type="EMBL" id="MDP1026983.1"/>
    </source>
</evidence>
<dbReference type="InterPro" id="IPR017853">
    <property type="entry name" value="GH"/>
</dbReference>
<comment type="caution">
    <text evidence="11">The sequence shown here is derived from an EMBL/GenBank/DDBJ whole genome shotgun (WGS) entry which is preliminary data.</text>
</comment>
<feature type="chain" id="PRO_5046038457" description="beta-galactosidase" evidence="8">
    <location>
        <begin position="18"/>
        <end position="691"/>
    </location>
</feature>
<comment type="catalytic activity">
    <reaction evidence="1">
        <text>Hydrolysis of terminal non-reducing beta-D-galactose residues in beta-D-galactosides.</text>
        <dbReference type="EC" id="3.2.1.23"/>
    </reaction>
</comment>
<keyword evidence="12" id="KW-1185">Reference proteome</keyword>
<dbReference type="EMBL" id="JAUUDS010000002">
    <property type="protein sequence ID" value="MDP1026983.1"/>
    <property type="molecule type" value="Genomic_DNA"/>
</dbReference>
<evidence type="ECO:0000259" key="10">
    <source>
        <dbReference type="Pfam" id="PF08532"/>
    </source>
</evidence>
<name>A0ABT9EJL2_9SPHN</name>
<accession>A0ABT9EJL2</accession>
<dbReference type="SUPFAM" id="SSF51445">
    <property type="entry name" value="(Trans)glycosidases"/>
    <property type="match status" value="1"/>
</dbReference>
<evidence type="ECO:0000256" key="2">
    <source>
        <dbReference type="ARBA" id="ARBA00005940"/>
    </source>
</evidence>
<evidence type="ECO:0000256" key="6">
    <source>
        <dbReference type="ARBA" id="ARBA00022833"/>
    </source>
</evidence>
<evidence type="ECO:0000256" key="7">
    <source>
        <dbReference type="ARBA" id="ARBA00023295"/>
    </source>
</evidence>
<evidence type="ECO:0000256" key="4">
    <source>
        <dbReference type="ARBA" id="ARBA00022723"/>
    </source>
</evidence>